<evidence type="ECO:0000313" key="1">
    <source>
        <dbReference type="EMBL" id="KJH84171.1"/>
    </source>
</evidence>
<sequence>MIHDDLWTFALSCYAQPGVEATCLELQAAGADVCLLLTGAWLECRSVGCDDARLAQLKNISDDWRTSVVAPLRNLRQGWRQQAISDDDLAGLRARVKRLELDAEQVQLQRLQDAARHWPTSCRPADWLERLSIDLRGETRMPIAILRRAAAAQLAAGED</sequence>
<dbReference type="EMBL" id="JYHV01000007">
    <property type="protein sequence ID" value="KJH84171.1"/>
    <property type="molecule type" value="Genomic_DNA"/>
</dbReference>
<accession>A0A0D9AXV3</accession>
<dbReference type="Proteomes" id="UP000032487">
    <property type="component" value="Unassembled WGS sequence"/>
</dbReference>
<dbReference type="NCBIfam" id="TIGR02444">
    <property type="entry name" value="TIGR02444 family protein"/>
    <property type="match status" value="1"/>
</dbReference>
<dbReference type="Pfam" id="PF09523">
    <property type="entry name" value="DUF2390"/>
    <property type="match status" value="1"/>
</dbReference>
<evidence type="ECO:0000313" key="2">
    <source>
        <dbReference type="Proteomes" id="UP000032487"/>
    </source>
</evidence>
<proteinExistence type="predicted"/>
<evidence type="ECO:0008006" key="3">
    <source>
        <dbReference type="Google" id="ProtNLM"/>
    </source>
</evidence>
<protein>
    <recommendedName>
        <fullName evidence="3">TIGR02444 family protein</fullName>
    </recommendedName>
</protein>
<dbReference type="RefSeq" id="WP_045160469.1">
    <property type="nucleotide sequence ID" value="NZ_JYHV01000007.1"/>
</dbReference>
<dbReference type="InterPro" id="IPR012659">
    <property type="entry name" value="CHP02444"/>
</dbReference>
<reference evidence="1 2" key="1">
    <citation type="submission" date="2015-02" db="EMBL/GenBank/DDBJ databases">
        <title>Draft genome sequence of Pseudomonas stutzeri NT0128 isolated from wheat (Triticum turgidum) rhizosphere.</title>
        <authorList>
            <person name="Tovi N."/>
            <person name="Frenk S."/>
            <person name="Hadar Y."/>
            <person name="Minz D."/>
        </authorList>
    </citation>
    <scope>NUCLEOTIDE SEQUENCE [LARGE SCALE GENOMIC DNA]</scope>
    <source>
        <strain evidence="1 2">NT0128</strain>
    </source>
</reference>
<organism evidence="1 2">
    <name type="scientific">Stutzerimonas stutzeri</name>
    <name type="common">Pseudomonas stutzeri</name>
    <dbReference type="NCBI Taxonomy" id="316"/>
    <lineage>
        <taxon>Bacteria</taxon>
        <taxon>Pseudomonadati</taxon>
        <taxon>Pseudomonadota</taxon>
        <taxon>Gammaproteobacteria</taxon>
        <taxon>Pseudomonadales</taxon>
        <taxon>Pseudomonadaceae</taxon>
        <taxon>Stutzerimonas</taxon>
    </lineage>
</organism>
<name>A0A0D9AXV3_STUST</name>
<gene>
    <name evidence="1" type="ORF">UF78_02370</name>
</gene>
<comment type="caution">
    <text evidence="1">The sequence shown here is derived from an EMBL/GenBank/DDBJ whole genome shotgun (WGS) entry which is preliminary data.</text>
</comment>
<dbReference type="AlphaFoldDB" id="A0A0D9AXV3"/>
<dbReference type="PATRIC" id="fig|316.101.peg.3474"/>